<name>A0ABN7AEA4_9HEMI</name>
<proteinExistence type="predicted"/>
<keyword evidence="3" id="KW-1185">Reference proteome</keyword>
<feature type="chain" id="PRO_5045751716" evidence="1">
    <location>
        <begin position="22"/>
        <end position="85"/>
    </location>
</feature>
<reference evidence="2 3" key="1">
    <citation type="submission" date="2023-09" db="EMBL/GenBank/DDBJ databases">
        <title>Nesidiocoris tenuis whole genome shotgun sequence.</title>
        <authorList>
            <person name="Shibata T."/>
            <person name="Shimoda M."/>
            <person name="Kobayashi T."/>
            <person name="Uehara T."/>
        </authorList>
    </citation>
    <scope>NUCLEOTIDE SEQUENCE [LARGE SCALE GENOMIC DNA]</scope>
    <source>
        <strain evidence="2 3">Japan</strain>
    </source>
</reference>
<sequence length="85" mass="10067">MFFKFANICIVIISFVFAIEAEEHYDFQNDDFLPGNLFDKLPMIFCRHERYVRSEMCIRTQAEIATSCQPGHRRDPAGLCRRIIY</sequence>
<evidence type="ECO:0000313" key="2">
    <source>
        <dbReference type="EMBL" id="BES89582.1"/>
    </source>
</evidence>
<dbReference type="EMBL" id="AP028909">
    <property type="protein sequence ID" value="BES89582.1"/>
    <property type="molecule type" value="Genomic_DNA"/>
</dbReference>
<evidence type="ECO:0000256" key="1">
    <source>
        <dbReference type="SAM" id="SignalP"/>
    </source>
</evidence>
<dbReference type="Proteomes" id="UP001307889">
    <property type="component" value="Chromosome 1"/>
</dbReference>
<protein>
    <submittedName>
        <fullName evidence="2">Uncharacterized protein</fullName>
    </submittedName>
</protein>
<feature type="signal peptide" evidence="1">
    <location>
        <begin position="1"/>
        <end position="21"/>
    </location>
</feature>
<accession>A0ABN7AEA4</accession>
<gene>
    <name evidence="2" type="ORF">NTJ_02389</name>
</gene>
<organism evidence="2 3">
    <name type="scientific">Nesidiocoris tenuis</name>
    <dbReference type="NCBI Taxonomy" id="355587"/>
    <lineage>
        <taxon>Eukaryota</taxon>
        <taxon>Metazoa</taxon>
        <taxon>Ecdysozoa</taxon>
        <taxon>Arthropoda</taxon>
        <taxon>Hexapoda</taxon>
        <taxon>Insecta</taxon>
        <taxon>Pterygota</taxon>
        <taxon>Neoptera</taxon>
        <taxon>Paraneoptera</taxon>
        <taxon>Hemiptera</taxon>
        <taxon>Heteroptera</taxon>
        <taxon>Panheteroptera</taxon>
        <taxon>Cimicomorpha</taxon>
        <taxon>Miridae</taxon>
        <taxon>Dicyphina</taxon>
        <taxon>Nesidiocoris</taxon>
    </lineage>
</organism>
<keyword evidence="1" id="KW-0732">Signal</keyword>
<evidence type="ECO:0000313" key="3">
    <source>
        <dbReference type="Proteomes" id="UP001307889"/>
    </source>
</evidence>